<dbReference type="InterPro" id="IPR004089">
    <property type="entry name" value="MCPsignal_dom"/>
</dbReference>
<dbReference type="SMART" id="SM00283">
    <property type="entry name" value="MA"/>
    <property type="match status" value="1"/>
</dbReference>
<dbReference type="Pfam" id="PF00015">
    <property type="entry name" value="MCPsignal"/>
    <property type="match status" value="1"/>
</dbReference>
<evidence type="ECO:0000259" key="7">
    <source>
        <dbReference type="PROSITE" id="PS50112"/>
    </source>
</evidence>
<feature type="transmembrane region" description="Helical" evidence="5">
    <location>
        <begin position="156"/>
        <end position="189"/>
    </location>
</feature>
<dbReference type="InterPro" id="IPR013655">
    <property type="entry name" value="PAS_fold_3"/>
</dbReference>
<dbReference type="CDD" id="cd00130">
    <property type="entry name" value="PAS"/>
    <property type="match status" value="1"/>
</dbReference>
<dbReference type="Pfam" id="PF08447">
    <property type="entry name" value="PAS_3"/>
    <property type="match status" value="1"/>
</dbReference>
<comment type="similarity">
    <text evidence="3">Belongs to the methyl-accepting chemotaxis (MCP) protein family.</text>
</comment>
<dbReference type="GO" id="GO:0006935">
    <property type="term" value="P:chemotaxis"/>
    <property type="evidence" value="ECO:0007669"/>
    <property type="project" value="InterPro"/>
</dbReference>
<organism evidence="8 9">
    <name type="scientific">Alteromonas alba</name>
    <dbReference type="NCBI Taxonomy" id="2079529"/>
    <lineage>
        <taxon>Bacteria</taxon>
        <taxon>Pseudomonadati</taxon>
        <taxon>Pseudomonadota</taxon>
        <taxon>Gammaproteobacteria</taxon>
        <taxon>Alteromonadales</taxon>
        <taxon>Alteromonadaceae</taxon>
        <taxon>Alteromonas/Salinimonas group</taxon>
        <taxon>Alteromonas</taxon>
    </lineage>
</organism>
<protein>
    <submittedName>
        <fullName evidence="8">Chemotaxis protein</fullName>
    </submittedName>
</protein>
<dbReference type="SUPFAM" id="SSF58104">
    <property type="entry name" value="Methyl-accepting chemotaxis protein (MCP) signaling domain"/>
    <property type="match status" value="1"/>
</dbReference>
<dbReference type="PROSITE" id="PS50111">
    <property type="entry name" value="CHEMOTAXIS_TRANSDUC_2"/>
    <property type="match status" value="1"/>
</dbReference>
<feature type="domain" description="PAS" evidence="7">
    <location>
        <begin position="25"/>
        <end position="76"/>
    </location>
</feature>
<gene>
    <name evidence="8" type="ORF">C6Y40_24065</name>
</gene>
<keyword evidence="5" id="KW-0812">Transmembrane</keyword>
<dbReference type="PANTHER" id="PTHR32089">
    <property type="entry name" value="METHYL-ACCEPTING CHEMOTAXIS PROTEIN MCPB"/>
    <property type="match status" value="1"/>
</dbReference>
<dbReference type="EMBL" id="PVNP01000219">
    <property type="protein sequence ID" value="PRO71051.1"/>
    <property type="molecule type" value="Genomic_DNA"/>
</dbReference>
<dbReference type="PROSITE" id="PS50112">
    <property type="entry name" value="PAS"/>
    <property type="match status" value="1"/>
</dbReference>
<comment type="subcellular location">
    <subcellularLocation>
        <location evidence="1">Membrane</location>
    </subcellularLocation>
</comment>
<evidence type="ECO:0000256" key="1">
    <source>
        <dbReference type="ARBA" id="ARBA00004370"/>
    </source>
</evidence>
<proteinExistence type="inferred from homology"/>
<keyword evidence="5" id="KW-0472">Membrane</keyword>
<keyword evidence="2 4" id="KW-0807">Transducer</keyword>
<dbReference type="GO" id="GO:0004888">
    <property type="term" value="F:transmembrane signaling receptor activity"/>
    <property type="evidence" value="ECO:0007669"/>
    <property type="project" value="InterPro"/>
</dbReference>
<evidence type="ECO:0000256" key="2">
    <source>
        <dbReference type="ARBA" id="ARBA00023224"/>
    </source>
</evidence>
<dbReference type="NCBIfam" id="TIGR00229">
    <property type="entry name" value="sensory_box"/>
    <property type="match status" value="1"/>
</dbReference>
<accession>A0A2S9V3Q2</accession>
<evidence type="ECO:0000259" key="6">
    <source>
        <dbReference type="PROSITE" id="PS50111"/>
    </source>
</evidence>
<evidence type="ECO:0000256" key="5">
    <source>
        <dbReference type="SAM" id="Phobius"/>
    </source>
</evidence>
<dbReference type="InterPro" id="IPR004090">
    <property type="entry name" value="Chemotax_Me-accpt_rcpt"/>
</dbReference>
<dbReference type="PANTHER" id="PTHR32089:SF74">
    <property type="entry name" value="METHYL-ACCEPTING CHEMOTAXIS PROTEIN AER"/>
    <property type="match status" value="1"/>
</dbReference>
<dbReference type="SUPFAM" id="SSF55785">
    <property type="entry name" value="PYP-like sensor domain (PAS domain)"/>
    <property type="match status" value="1"/>
</dbReference>
<dbReference type="RefSeq" id="WP_105936917.1">
    <property type="nucleotide sequence ID" value="NZ_PVNP01000219.1"/>
</dbReference>
<keyword evidence="5" id="KW-1133">Transmembrane helix</keyword>
<dbReference type="InterPro" id="IPR000014">
    <property type="entry name" value="PAS"/>
</dbReference>
<dbReference type="InterPro" id="IPR035965">
    <property type="entry name" value="PAS-like_dom_sf"/>
</dbReference>
<evidence type="ECO:0000313" key="9">
    <source>
        <dbReference type="Proteomes" id="UP000238949"/>
    </source>
</evidence>
<dbReference type="AlphaFoldDB" id="A0A2S9V3Q2"/>
<sequence length="528" mass="58041">MRNNQPVTQKDYKFPDHYRLISSTDKRGIITYCNDAFVEVSGFDREELINKNHNLVRHPDMPEGVFKEMWQTLHAGRIWMGLVKNRRKNGDHYWVSAFVTPVYENNDIVGYESVRVPALDHEVARATSRYERNRNGQSAARASEIYLYMLKKLSVFWGAGIPLLIFMGLFAGWVPSVVTAAVLIIMAVWQHSLSEKRWEELISLSPDSYDSAVVSQTYFDDFGASARAKLVLGCELARSRTALTRIKDAASSLEHIANTTHEQAAITSTAVVQQNQATQQIASAVTQMSQSIQEVAERVEQNADTARSAARNVETGNQTAQSAAAAIDELKGVVETISATVTELDQSTSDIGEAASIISSIAEQTNLLALNAAIEAARAGEQGRGFAVVADEVRALASKTRESTDRIHNIIQVLATRSERAVKVSKNGLESAERGARIVQDTRQALSDINVAVQGISEMTIEMSAAVEEQSAVAEHINQQIVEIADGAADTQRSSERSLEASDHLHTTIAEVNSVIKRFNIEKEIGNK</sequence>
<dbReference type="GO" id="GO:0016020">
    <property type="term" value="C:membrane"/>
    <property type="evidence" value="ECO:0007669"/>
    <property type="project" value="UniProtKB-SubCell"/>
</dbReference>
<dbReference type="FunFam" id="1.10.287.950:FF:000001">
    <property type="entry name" value="Methyl-accepting chemotaxis sensory transducer"/>
    <property type="match status" value="1"/>
</dbReference>
<dbReference type="PRINTS" id="PR00260">
    <property type="entry name" value="CHEMTRNSDUCR"/>
</dbReference>
<keyword evidence="9" id="KW-1185">Reference proteome</keyword>
<dbReference type="GO" id="GO:0007165">
    <property type="term" value="P:signal transduction"/>
    <property type="evidence" value="ECO:0007669"/>
    <property type="project" value="UniProtKB-KW"/>
</dbReference>
<dbReference type="Proteomes" id="UP000238949">
    <property type="component" value="Unassembled WGS sequence"/>
</dbReference>
<name>A0A2S9V3Q2_9ALTE</name>
<evidence type="ECO:0000256" key="4">
    <source>
        <dbReference type="PROSITE-ProRule" id="PRU00284"/>
    </source>
</evidence>
<reference evidence="9" key="1">
    <citation type="journal article" date="2020" name="Int. J. Syst. Evol. Microbiol.">
        <title>Alteromonas alba sp. nov., a marine bacterium isolated from the seawater of the West Pacific Ocean.</title>
        <authorList>
            <person name="Sun C."/>
            <person name="Wu Y.-H."/>
            <person name="Xamxidin M."/>
            <person name="Cheng H."/>
            <person name="Xu X.-W."/>
        </authorList>
    </citation>
    <scope>NUCLEOTIDE SEQUENCE [LARGE SCALE GENOMIC DNA]</scope>
    <source>
        <strain evidence="9">190</strain>
    </source>
</reference>
<feature type="domain" description="Methyl-accepting transducer" evidence="6">
    <location>
        <begin position="249"/>
        <end position="485"/>
    </location>
</feature>
<evidence type="ECO:0000313" key="8">
    <source>
        <dbReference type="EMBL" id="PRO71051.1"/>
    </source>
</evidence>
<dbReference type="Gene3D" id="3.30.450.20">
    <property type="entry name" value="PAS domain"/>
    <property type="match status" value="1"/>
</dbReference>
<comment type="caution">
    <text evidence="8">The sequence shown here is derived from an EMBL/GenBank/DDBJ whole genome shotgun (WGS) entry which is preliminary data.</text>
</comment>
<dbReference type="Gene3D" id="1.10.287.950">
    <property type="entry name" value="Methyl-accepting chemotaxis protein"/>
    <property type="match status" value="1"/>
</dbReference>
<dbReference type="OrthoDB" id="5675566at2"/>
<dbReference type="CDD" id="cd11386">
    <property type="entry name" value="MCP_signal"/>
    <property type="match status" value="1"/>
</dbReference>
<evidence type="ECO:0000256" key="3">
    <source>
        <dbReference type="ARBA" id="ARBA00029447"/>
    </source>
</evidence>